<evidence type="ECO:0000256" key="1">
    <source>
        <dbReference type="SAM" id="MobiDB-lite"/>
    </source>
</evidence>
<dbReference type="AlphaFoldDB" id="A0A8T4J2Y6"/>
<feature type="compositionally biased region" description="Gly residues" evidence="1">
    <location>
        <begin position="46"/>
        <end position="63"/>
    </location>
</feature>
<feature type="region of interest" description="Disordered" evidence="1">
    <location>
        <begin position="44"/>
        <end position="74"/>
    </location>
</feature>
<gene>
    <name evidence="2" type="ORF">KDA82_26835</name>
</gene>
<accession>A0A8T4J2Y6</accession>
<reference evidence="2" key="1">
    <citation type="submission" date="2021-04" db="EMBL/GenBank/DDBJ databases">
        <title>Sequencing of actinobacteria type strains.</title>
        <authorList>
            <person name="Nguyen G.-S."/>
            <person name="Wentzel A."/>
        </authorList>
    </citation>
    <scope>NUCLEOTIDE SEQUENCE</scope>
    <source>
        <strain evidence="2">DSM 42095</strain>
    </source>
</reference>
<evidence type="ECO:0000313" key="3">
    <source>
        <dbReference type="Proteomes" id="UP000675554"/>
    </source>
</evidence>
<keyword evidence="3" id="KW-1185">Reference proteome</keyword>
<protein>
    <submittedName>
        <fullName evidence="2">Uncharacterized protein</fullName>
    </submittedName>
</protein>
<proteinExistence type="predicted"/>
<dbReference type="Proteomes" id="UP000675554">
    <property type="component" value="Unassembled WGS sequence"/>
</dbReference>
<feature type="non-terminal residue" evidence="2">
    <location>
        <position position="150"/>
    </location>
</feature>
<evidence type="ECO:0000313" key="2">
    <source>
        <dbReference type="EMBL" id="MBR7676557.1"/>
    </source>
</evidence>
<sequence>MSAGTEERLRRWRLVLGDAGNSDGTGCSLGGTDAAMDRTLEALYGSRGGRNGGKGTSPGGQGRGGERSAGLGGSAPQVARWLGDIRTYFPSSVVQIMQRDAIERLGLSALLLEPEMLEAVEADVHLVGTLLSLNKAMPETSKETARAVVR</sequence>
<name>A0A8T4J2Y6_9ACTN</name>
<dbReference type="EMBL" id="JAGSMN010000685">
    <property type="protein sequence ID" value="MBR7676557.1"/>
    <property type="molecule type" value="Genomic_DNA"/>
</dbReference>
<comment type="caution">
    <text evidence="2">The sequence shown here is derived from an EMBL/GenBank/DDBJ whole genome shotgun (WGS) entry which is preliminary data.</text>
</comment>
<organism evidence="2 3">
    <name type="scientific">Streptomyces daliensis</name>
    <dbReference type="NCBI Taxonomy" id="299421"/>
    <lineage>
        <taxon>Bacteria</taxon>
        <taxon>Bacillati</taxon>
        <taxon>Actinomycetota</taxon>
        <taxon>Actinomycetes</taxon>
        <taxon>Kitasatosporales</taxon>
        <taxon>Streptomycetaceae</taxon>
        <taxon>Streptomyces</taxon>
    </lineage>
</organism>